<feature type="transmembrane region" description="Helical" evidence="1">
    <location>
        <begin position="197"/>
        <end position="220"/>
    </location>
</feature>
<comment type="caution">
    <text evidence="2">The sequence shown here is derived from an EMBL/GenBank/DDBJ whole genome shotgun (WGS) entry which is preliminary data.</text>
</comment>
<dbReference type="Proteomes" id="UP001430356">
    <property type="component" value="Unassembled WGS sequence"/>
</dbReference>
<keyword evidence="1" id="KW-1133">Transmembrane helix</keyword>
<evidence type="ECO:0000313" key="3">
    <source>
        <dbReference type="Proteomes" id="UP001430356"/>
    </source>
</evidence>
<feature type="transmembrane region" description="Helical" evidence="1">
    <location>
        <begin position="245"/>
        <end position="270"/>
    </location>
</feature>
<dbReference type="AlphaFoldDB" id="A0AAW0ES10"/>
<reference evidence="2 3" key="1">
    <citation type="journal article" date="2021" name="MBio">
        <title>A New Model Trypanosomatid, Novymonas esmeraldas: Genomic Perception of Its 'Candidatus Pandoraea novymonadis' Endosymbiont.</title>
        <authorList>
            <person name="Zakharova A."/>
            <person name="Saura A."/>
            <person name="Butenko A."/>
            <person name="Podesvova L."/>
            <person name="Warmusova S."/>
            <person name="Kostygov A.Y."/>
            <person name="Nenarokova A."/>
            <person name="Lukes J."/>
            <person name="Opperdoes F.R."/>
            <person name="Yurchenko V."/>
        </authorList>
    </citation>
    <scope>NUCLEOTIDE SEQUENCE [LARGE SCALE GENOMIC DNA]</scope>
    <source>
        <strain evidence="2 3">E262AT.01</strain>
    </source>
</reference>
<sequence length="271" mass="27538">MSTGAVTAAASADALAAADARLPWAAAEGDLGVCDGAVCELADTEGSGSDVFCDGDLQLADPTDAGAPDDADCDGDCVRSYVSVAIRAVFAGTSLSMCIASAHAQSLPFTHMIVDEVEVGYSVWSVPATLVNCGANGPSLLRVVALLTTAVGAAAFVFALAFGCLRACEDDEREGTEETAQLSRAVATKRAATADKVLGVVAFVFVAQASLFALGTMLLMRGTHAAMMETAEAAEGQFWVGSAYFFVRFVVLAGVADCLMLAAAAATGLLI</sequence>
<gene>
    <name evidence="2" type="ORF">NESM_000540300</name>
</gene>
<dbReference type="EMBL" id="JAECZO010000067">
    <property type="protein sequence ID" value="KAK7196062.1"/>
    <property type="molecule type" value="Genomic_DNA"/>
</dbReference>
<feature type="transmembrane region" description="Helical" evidence="1">
    <location>
        <begin position="140"/>
        <end position="165"/>
    </location>
</feature>
<protein>
    <recommendedName>
        <fullName evidence="4">GPI-anchored surface protein</fullName>
    </recommendedName>
</protein>
<keyword evidence="1" id="KW-0472">Membrane</keyword>
<organism evidence="2 3">
    <name type="scientific">Novymonas esmeraldas</name>
    <dbReference type="NCBI Taxonomy" id="1808958"/>
    <lineage>
        <taxon>Eukaryota</taxon>
        <taxon>Discoba</taxon>
        <taxon>Euglenozoa</taxon>
        <taxon>Kinetoplastea</taxon>
        <taxon>Metakinetoplastina</taxon>
        <taxon>Trypanosomatida</taxon>
        <taxon>Trypanosomatidae</taxon>
        <taxon>Novymonas</taxon>
    </lineage>
</organism>
<accession>A0AAW0ES10</accession>
<evidence type="ECO:0008006" key="4">
    <source>
        <dbReference type="Google" id="ProtNLM"/>
    </source>
</evidence>
<evidence type="ECO:0000313" key="2">
    <source>
        <dbReference type="EMBL" id="KAK7196062.1"/>
    </source>
</evidence>
<name>A0AAW0ES10_9TRYP</name>
<proteinExistence type="predicted"/>
<keyword evidence="1" id="KW-0812">Transmembrane</keyword>
<evidence type="ECO:0000256" key="1">
    <source>
        <dbReference type="SAM" id="Phobius"/>
    </source>
</evidence>
<keyword evidence="3" id="KW-1185">Reference proteome</keyword>